<gene>
    <name evidence="2" type="ORF">GCM10007857_30570</name>
</gene>
<organism evidence="2 3">
    <name type="scientific">Bradyrhizobium iriomotense</name>
    <dbReference type="NCBI Taxonomy" id="441950"/>
    <lineage>
        <taxon>Bacteria</taxon>
        <taxon>Pseudomonadati</taxon>
        <taxon>Pseudomonadota</taxon>
        <taxon>Alphaproteobacteria</taxon>
        <taxon>Hyphomicrobiales</taxon>
        <taxon>Nitrobacteraceae</taxon>
        <taxon>Bradyrhizobium</taxon>
    </lineage>
</organism>
<dbReference type="EMBL" id="BSOW01000009">
    <property type="protein sequence ID" value="GLR86346.1"/>
    <property type="molecule type" value="Genomic_DNA"/>
</dbReference>
<dbReference type="InterPro" id="IPR029030">
    <property type="entry name" value="Caspase-like_dom_sf"/>
</dbReference>
<evidence type="ECO:0000313" key="3">
    <source>
        <dbReference type="Proteomes" id="UP001156905"/>
    </source>
</evidence>
<dbReference type="Pfam" id="PF00656">
    <property type="entry name" value="Peptidase_C14"/>
    <property type="match status" value="1"/>
</dbReference>
<accession>A0ABQ6B1A3</accession>
<dbReference type="InterPro" id="IPR052039">
    <property type="entry name" value="Caspase-related_regulators"/>
</dbReference>
<evidence type="ECO:0000313" key="2">
    <source>
        <dbReference type="EMBL" id="GLR86346.1"/>
    </source>
</evidence>
<dbReference type="PANTHER" id="PTHR22576">
    <property type="entry name" value="MUCOSA ASSOCIATED LYMPHOID TISSUE LYMPHOMA TRANSLOCATION PROTEIN 1/PARACASPASE"/>
    <property type="match status" value="1"/>
</dbReference>
<dbReference type="InterPro" id="IPR001309">
    <property type="entry name" value="Pept_C14_p20"/>
</dbReference>
<dbReference type="PROSITE" id="PS50208">
    <property type="entry name" value="CASPASE_P20"/>
    <property type="match status" value="1"/>
</dbReference>
<feature type="domain" description="Caspase family p20" evidence="1">
    <location>
        <begin position="29"/>
        <end position="157"/>
    </location>
</feature>
<keyword evidence="3" id="KW-1185">Reference proteome</keyword>
<reference evidence="3" key="1">
    <citation type="journal article" date="2019" name="Int. J. Syst. Evol. Microbiol.">
        <title>The Global Catalogue of Microorganisms (GCM) 10K type strain sequencing project: providing services to taxonomists for standard genome sequencing and annotation.</title>
        <authorList>
            <consortium name="The Broad Institute Genomics Platform"/>
            <consortium name="The Broad Institute Genome Sequencing Center for Infectious Disease"/>
            <person name="Wu L."/>
            <person name="Ma J."/>
        </authorList>
    </citation>
    <scope>NUCLEOTIDE SEQUENCE [LARGE SCALE GENOMIC DNA]</scope>
    <source>
        <strain evidence="3">NBRC 102520</strain>
    </source>
</reference>
<comment type="caution">
    <text evidence="2">The sequence shown here is derived from an EMBL/GenBank/DDBJ whole genome shotgun (WGS) entry which is preliminary data.</text>
</comment>
<proteinExistence type="predicted"/>
<evidence type="ECO:0000259" key="1">
    <source>
        <dbReference type="PROSITE" id="PS50208"/>
    </source>
</evidence>
<dbReference type="SUPFAM" id="SSF52129">
    <property type="entry name" value="Caspase-like"/>
    <property type="match status" value="1"/>
</dbReference>
<protein>
    <recommendedName>
        <fullName evidence="1">Caspase family p20 domain-containing protein</fullName>
    </recommendedName>
</protein>
<name>A0ABQ6B1A3_9BRAD</name>
<dbReference type="PANTHER" id="PTHR22576:SF37">
    <property type="entry name" value="MUCOSA-ASSOCIATED LYMPHOID TISSUE LYMPHOMA TRANSLOCATION PROTEIN 1"/>
    <property type="match status" value="1"/>
</dbReference>
<dbReference type="Proteomes" id="UP001156905">
    <property type="component" value="Unassembled WGS sequence"/>
</dbReference>
<dbReference type="Gene3D" id="3.40.50.1460">
    <property type="match status" value="1"/>
</dbReference>
<dbReference type="InterPro" id="IPR011600">
    <property type="entry name" value="Pept_C14_caspase"/>
</dbReference>
<sequence>MKIRSSLSALLLSLFPLLLMTITDGCLADTRVALVIGNGAYRNVPRLTNPANDAADVAAALKLVGFETIVAIDLDRAAMDEAAIRFARAARNADIAMLYYSGHALQFGGVNYLAPIDAQLTDVADLRRLVRLDDIVADLQQAKNLRILVLDACRDNPFANELRRSLGASRAVPLQRGLAKLDNAQGMIVAYATQAGQTAEDGNGRNSPYTAAFLENIKAPEEIGIIFRRISSDVYESTKHSQLPELSLSIIGEFYLRGKVEISSAPQQSGLSRTLLGTPFNADEVPFLCDQCRERIKAGFAGKPLHSALVLSLDGGSYWSTAQRAALEARAGALAQCLSANRQGCFVYAIDGRITWDEPPPPLPIEPWFSSSSGAARPFNVQDVGAIHATDRERVARLYREFHGKALAVGPDWQWTLTGRADSDNEAARVVLQRCGYITHSPCRVVAIADSLVVNRNLLDSVPRSIPARPLSQSVTGPDYALTGPQFRSSEIPFVCDHCREQIEQELKARPGHTALAISLSGGFWTTWGRGGAEEARTRVLGACLGASQTMCFVYAVDGKVVWKEAPLDVPPAPWFNHAGEKPLVVTDPVFSEKARTYVEKFYSPASGPKAIAVGEGGYYGYAYGGQLKSETESARLALERCGFLVQATCRIIAINDSIVVDSDAIARQRR</sequence>